<feature type="chain" id="PRO_5034667220" description="Ig-like domain-containing protein" evidence="4">
    <location>
        <begin position="19"/>
        <end position="126"/>
    </location>
</feature>
<dbReference type="InterPro" id="IPR050199">
    <property type="entry name" value="IgHV"/>
</dbReference>
<proteinExistence type="predicted"/>
<dbReference type="GO" id="GO:0005576">
    <property type="term" value="C:extracellular region"/>
    <property type="evidence" value="ECO:0007669"/>
    <property type="project" value="UniProtKB-ARBA"/>
</dbReference>
<protein>
    <recommendedName>
        <fullName evidence="5">Ig-like domain-containing protein</fullName>
    </recommendedName>
</protein>
<evidence type="ECO:0000313" key="7">
    <source>
        <dbReference type="Proteomes" id="UP000694569"/>
    </source>
</evidence>
<organism evidence="6 7">
    <name type="scientific">Leptobrachium leishanense</name>
    <name type="common">Leishan spiny toad</name>
    <dbReference type="NCBI Taxonomy" id="445787"/>
    <lineage>
        <taxon>Eukaryota</taxon>
        <taxon>Metazoa</taxon>
        <taxon>Chordata</taxon>
        <taxon>Craniata</taxon>
        <taxon>Vertebrata</taxon>
        <taxon>Euteleostomi</taxon>
        <taxon>Amphibia</taxon>
        <taxon>Batrachia</taxon>
        <taxon>Anura</taxon>
        <taxon>Pelobatoidea</taxon>
        <taxon>Megophryidae</taxon>
        <taxon>Leptobrachium</taxon>
    </lineage>
</organism>
<reference evidence="6" key="1">
    <citation type="submission" date="2025-08" db="UniProtKB">
        <authorList>
            <consortium name="Ensembl"/>
        </authorList>
    </citation>
    <scope>IDENTIFICATION</scope>
</reference>
<dbReference type="AlphaFoldDB" id="A0A8C5MCT8"/>
<dbReference type="SUPFAM" id="SSF48726">
    <property type="entry name" value="Immunoglobulin"/>
    <property type="match status" value="1"/>
</dbReference>
<evidence type="ECO:0000259" key="5">
    <source>
        <dbReference type="PROSITE" id="PS50835"/>
    </source>
</evidence>
<feature type="signal peptide" evidence="4">
    <location>
        <begin position="1"/>
        <end position="18"/>
    </location>
</feature>
<evidence type="ECO:0000256" key="1">
    <source>
        <dbReference type="ARBA" id="ARBA00022859"/>
    </source>
</evidence>
<sequence length="126" mass="14024">MTNLLGYLLLGMIGCAHGQISLIPSGNGFIKPTESLQLTCKVNGYIITTDYWWQWIKQSTEKELEWLGGIRYSGSTSYNAAFQNRVSVTMDSSKNEYSLQLQNTKEVDSGVYYCVRGTVGKSVGYA</sequence>
<dbReference type="InterPro" id="IPR013106">
    <property type="entry name" value="Ig_V-set"/>
</dbReference>
<evidence type="ECO:0000313" key="6">
    <source>
        <dbReference type="Ensembl" id="ENSLLEP00000010201.1"/>
    </source>
</evidence>
<keyword evidence="7" id="KW-1185">Reference proteome</keyword>
<dbReference type="GO" id="GO:0019814">
    <property type="term" value="C:immunoglobulin complex"/>
    <property type="evidence" value="ECO:0007669"/>
    <property type="project" value="UniProtKB-KW"/>
</dbReference>
<keyword evidence="4" id="KW-0732">Signal</keyword>
<keyword evidence="3" id="KW-1280">Immunoglobulin</keyword>
<name>A0A8C5MCT8_9ANUR</name>
<dbReference type="OrthoDB" id="8694217at2759"/>
<dbReference type="GO" id="GO:0002250">
    <property type="term" value="P:adaptive immune response"/>
    <property type="evidence" value="ECO:0007669"/>
    <property type="project" value="UniProtKB-KW"/>
</dbReference>
<dbReference type="Gene3D" id="2.60.40.10">
    <property type="entry name" value="Immunoglobulins"/>
    <property type="match status" value="1"/>
</dbReference>
<dbReference type="Pfam" id="PF07686">
    <property type="entry name" value="V-set"/>
    <property type="match status" value="1"/>
</dbReference>
<dbReference type="InterPro" id="IPR036179">
    <property type="entry name" value="Ig-like_dom_sf"/>
</dbReference>
<accession>A0A8C5MCT8</accession>
<dbReference type="InterPro" id="IPR013783">
    <property type="entry name" value="Ig-like_fold"/>
</dbReference>
<dbReference type="PROSITE" id="PS50835">
    <property type="entry name" value="IG_LIKE"/>
    <property type="match status" value="1"/>
</dbReference>
<dbReference type="InterPro" id="IPR007110">
    <property type="entry name" value="Ig-like_dom"/>
</dbReference>
<dbReference type="GeneTree" id="ENSGT01030000234536"/>
<keyword evidence="1" id="KW-0391">Immunity</keyword>
<evidence type="ECO:0000256" key="4">
    <source>
        <dbReference type="SAM" id="SignalP"/>
    </source>
</evidence>
<keyword evidence="2" id="KW-1064">Adaptive immunity</keyword>
<dbReference type="SMART" id="SM00406">
    <property type="entry name" value="IGv"/>
    <property type="match status" value="1"/>
</dbReference>
<reference evidence="6" key="2">
    <citation type="submission" date="2025-09" db="UniProtKB">
        <authorList>
            <consortium name="Ensembl"/>
        </authorList>
    </citation>
    <scope>IDENTIFICATION</scope>
</reference>
<dbReference type="PANTHER" id="PTHR23266">
    <property type="entry name" value="IMMUNOGLOBULIN HEAVY CHAIN"/>
    <property type="match status" value="1"/>
</dbReference>
<evidence type="ECO:0000256" key="2">
    <source>
        <dbReference type="ARBA" id="ARBA00023130"/>
    </source>
</evidence>
<evidence type="ECO:0000256" key="3">
    <source>
        <dbReference type="ARBA" id="ARBA00043265"/>
    </source>
</evidence>
<dbReference type="Proteomes" id="UP000694569">
    <property type="component" value="Unplaced"/>
</dbReference>
<feature type="domain" description="Ig-like" evidence="5">
    <location>
        <begin position="18"/>
        <end position="114"/>
    </location>
</feature>
<dbReference type="Ensembl" id="ENSLLET00000010599.1">
    <property type="protein sequence ID" value="ENSLLEP00000010201.1"/>
    <property type="gene ID" value="ENSLLEG00000006506.1"/>
</dbReference>